<dbReference type="STRING" id="436907.A7THY2"/>
<dbReference type="KEGG" id="vpo:Kpol_1031p51"/>
<dbReference type="InParanoid" id="A7THY2"/>
<dbReference type="HOGENOM" id="CLU_1541271_0_0_1"/>
<dbReference type="Proteomes" id="UP000000267">
    <property type="component" value="Unassembled WGS sequence"/>
</dbReference>
<dbReference type="AlphaFoldDB" id="A7THY2"/>
<reference evidence="2 3" key="1">
    <citation type="journal article" date="2007" name="Proc. Natl. Acad. Sci. U.S.A.">
        <title>Independent sorting-out of thousands of duplicated gene pairs in two yeast species descended from a whole-genome duplication.</title>
        <authorList>
            <person name="Scannell D.R."/>
            <person name="Frank A.C."/>
            <person name="Conant G.C."/>
            <person name="Byrne K.P."/>
            <person name="Woolfit M."/>
            <person name="Wolfe K.H."/>
        </authorList>
    </citation>
    <scope>NUCLEOTIDE SEQUENCE [LARGE SCALE GENOMIC DNA]</scope>
    <source>
        <strain evidence="3">ATCC 22028 / DSM 70294 / BCRC 21397 / CBS 2163 / NBRC 10782 / NRRL Y-8283 / UCD 57-17</strain>
    </source>
</reference>
<name>A7THY2_VANPO</name>
<accession>A7THY2</accession>
<organism evidence="3">
    <name type="scientific">Vanderwaltozyma polyspora (strain ATCC 22028 / DSM 70294 / BCRC 21397 / CBS 2163 / NBRC 10782 / NRRL Y-8283 / UCD 57-17)</name>
    <name type="common">Kluyveromyces polysporus</name>
    <dbReference type="NCBI Taxonomy" id="436907"/>
    <lineage>
        <taxon>Eukaryota</taxon>
        <taxon>Fungi</taxon>
        <taxon>Dikarya</taxon>
        <taxon>Ascomycota</taxon>
        <taxon>Saccharomycotina</taxon>
        <taxon>Saccharomycetes</taxon>
        <taxon>Saccharomycetales</taxon>
        <taxon>Saccharomycetaceae</taxon>
        <taxon>Vanderwaltozyma</taxon>
    </lineage>
</organism>
<evidence type="ECO:0000256" key="1">
    <source>
        <dbReference type="SAM" id="MobiDB-lite"/>
    </source>
</evidence>
<feature type="compositionally biased region" description="Basic and acidic residues" evidence="1">
    <location>
        <begin position="61"/>
        <end position="73"/>
    </location>
</feature>
<dbReference type="GeneID" id="5546417"/>
<gene>
    <name evidence="2" type="ORF">Kpol_1031p51</name>
</gene>
<sequence length="174" mass="19571">MSATDINIKKKASKSSRRRKKRRTAESSESDSSSSSSSSESENESVHEDIDVNIEQEEADFSEKTQNEDMVTKEKLEPELIDKLNNIPFTISEFSKKGQVRTAINSIDLNSVKKEIESDRTILLEQVSIARSKRDNDDDMICDDNKISLIQMANLVKGGYGMFDVKSLNKASEL</sequence>
<keyword evidence="3" id="KW-1185">Reference proteome</keyword>
<evidence type="ECO:0000313" key="2">
    <source>
        <dbReference type="EMBL" id="EDO18144.1"/>
    </source>
</evidence>
<feature type="compositionally biased region" description="Acidic residues" evidence="1">
    <location>
        <begin position="51"/>
        <end position="60"/>
    </location>
</feature>
<proteinExistence type="predicted"/>
<feature type="compositionally biased region" description="Low complexity" evidence="1">
    <location>
        <begin position="30"/>
        <end position="40"/>
    </location>
</feature>
<feature type="region of interest" description="Disordered" evidence="1">
    <location>
        <begin position="1"/>
        <end position="73"/>
    </location>
</feature>
<evidence type="ECO:0008006" key="4">
    <source>
        <dbReference type="Google" id="ProtNLM"/>
    </source>
</evidence>
<dbReference type="RefSeq" id="XP_001646002.1">
    <property type="nucleotide sequence ID" value="XM_001645952.1"/>
</dbReference>
<protein>
    <recommendedName>
        <fullName evidence="4">Ribosome assembly protein 3</fullName>
    </recommendedName>
</protein>
<dbReference type="EMBL" id="DS480393">
    <property type="protein sequence ID" value="EDO18144.1"/>
    <property type="molecule type" value="Genomic_DNA"/>
</dbReference>
<feature type="compositionally biased region" description="Basic residues" evidence="1">
    <location>
        <begin position="9"/>
        <end position="23"/>
    </location>
</feature>
<evidence type="ECO:0000313" key="3">
    <source>
        <dbReference type="Proteomes" id="UP000000267"/>
    </source>
</evidence>